<dbReference type="OrthoDB" id="193931at2759"/>
<proteinExistence type="inferred from homology"/>
<accession>A0A8S1GQI0</accession>
<dbReference type="SUPFAM" id="SSF56112">
    <property type="entry name" value="Protein kinase-like (PK-like)"/>
    <property type="match status" value="1"/>
</dbReference>
<comment type="catalytic activity">
    <reaction evidence="12">
        <text>L-threonyl-[protein] + ATP = O-phospho-L-threonyl-[protein] + ADP + H(+)</text>
        <dbReference type="Rhea" id="RHEA:46608"/>
        <dbReference type="Rhea" id="RHEA-COMP:11060"/>
        <dbReference type="Rhea" id="RHEA-COMP:11605"/>
        <dbReference type="ChEBI" id="CHEBI:15378"/>
        <dbReference type="ChEBI" id="CHEBI:30013"/>
        <dbReference type="ChEBI" id="CHEBI:30616"/>
        <dbReference type="ChEBI" id="CHEBI:61977"/>
        <dbReference type="ChEBI" id="CHEBI:456216"/>
        <dbReference type="EC" id="2.7.11.1"/>
    </reaction>
</comment>
<organism evidence="17 18">
    <name type="scientific">Caenorhabditis auriculariae</name>
    <dbReference type="NCBI Taxonomy" id="2777116"/>
    <lineage>
        <taxon>Eukaryota</taxon>
        <taxon>Metazoa</taxon>
        <taxon>Ecdysozoa</taxon>
        <taxon>Nematoda</taxon>
        <taxon>Chromadorea</taxon>
        <taxon>Rhabditida</taxon>
        <taxon>Rhabditina</taxon>
        <taxon>Rhabditomorpha</taxon>
        <taxon>Rhabditoidea</taxon>
        <taxon>Rhabditidae</taxon>
        <taxon>Peloderinae</taxon>
        <taxon>Caenorhabditis</taxon>
    </lineage>
</organism>
<feature type="compositionally biased region" description="Polar residues" evidence="15">
    <location>
        <begin position="470"/>
        <end position="482"/>
    </location>
</feature>
<comment type="caution">
    <text evidence="17">The sequence shown here is derived from an EMBL/GenBank/DDBJ whole genome shotgun (WGS) entry which is preliminary data.</text>
</comment>
<keyword evidence="10 14" id="KW-0067">ATP-binding</keyword>
<comment type="cofactor">
    <cofactor evidence="1">
        <name>Mg(2+)</name>
        <dbReference type="ChEBI" id="CHEBI:18420"/>
    </cofactor>
</comment>
<dbReference type="EC" id="2.7.11.1" evidence="3"/>
<evidence type="ECO:0000256" key="4">
    <source>
        <dbReference type="ARBA" id="ARBA00022527"/>
    </source>
</evidence>
<keyword evidence="7" id="KW-0479">Metal-binding</keyword>
<evidence type="ECO:0000256" key="14">
    <source>
        <dbReference type="PROSITE-ProRule" id="PRU10141"/>
    </source>
</evidence>
<dbReference type="InterPro" id="IPR008271">
    <property type="entry name" value="Ser/Thr_kinase_AS"/>
</dbReference>
<dbReference type="InterPro" id="IPR011009">
    <property type="entry name" value="Kinase-like_dom_sf"/>
</dbReference>
<keyword evidence="4" id="KW-0723">Serine/threonine-protein kinase</keyword>
<evidence type="ECO:0000256" key="5">
    <source>
        <dbReference type="ARBA" id="ARBA00022553"/>
    </source>
</evidence>
<dbReference type="InterPro" id="IPR017441">
    <property type="entry name" value="Protein_kinase_ATP_BS"/>
</dbReference>
<dbReference type="GO" id="GO:0005737">
    <property type="term" value="C:cytoplasm"/>
    <property type="evidence" value="ECO:0007669"/>
    <property type="project" value="TreeGrafter"/>
</dbReference>
<keyword evidence="11" id="KW-0460">Magnesium</keyword>
<evidence type="ECO:0000256" key="8">
    <source>
        <dbReference type="ARBA" id="ARBA00022741"/>
    </source>
</evidence>
<evidence type="ECO:0000256" key="3">
    <source>
        <dbReference type="ARBA" id="ARBA00012513"/>
    </source>
</evidence>
<dbReference type="InterPro" id="IPR000719">
    <property type="entry name" value="Prot_kinase_dom"/>
</dbReference>
<dbReference type="EMBL" id="CAJGYM010000002">
    <property type="protein sequence ID" value="CAD6185154.1"/>
    <property type="molecule type" value="Genomic_DNA"/>
</dbReference>
<comment type="similarity">
    <text evidence="2">Belongs to the protein kinase superfamily. CAMK Ser/Thr protein kinase family. SNF1 subfamily.</text>
</comment>
<dbReference type="FunFam" id="3.30.200.20:FF:000003">
    <property type="entry name" value="Non-specific serine/threonine protein kinase"/>
    <property type="match status" value="1"/>
</dbReference>
<feature type="compositionally biased region" description="Polar residues" evidence="15">
    <location>
        <begin position="428"/>
        <end position="448"/>
    </location>
</feature>
<evidence type="ECO:0000256" key="9">
    <source>
        <dbReference type="ARBA" id="ARBA00022777"/>
    </source>
</evidence>
<dbReference type="GO" id="GO:0046872">
    <property type="term" value="F:metal ion binding"/>
    <property type="evidence" value="ECO:0007669"/>
    <property type="project" value="UniProtKB-KW"/>
</dbReference>
<feature type="binding site" evidence="14">
    <location>
        <position position="98"/>
    </location>
    <ligand>
        <name>ATP</name>
        <dbReference type="ChEBI" id="CHEBI:30616"/>
    </ligand>
</feature>
<dbReference type="Proteomes" id="UP000835052">
    <property type="component" value="Unassembled WGS sequence"/>
</dbReference>
<feature type="compositionally biased region" description="Polar residues" evidence="15">
    <location>
        <begin position="494"/>
        <end position="515"/>
    </location>
</feature>
<reference evidence="17" key="1">
    <citation type="submission" date="2020-10" db="EMBL/GenBank/DDBJ databases">
        <authorList>
            <person name="Kikuchi T."/>
        </authorList>
    </citation>
    <scope>NUCLEOTIDE SEQUENCE</scope>
    <source>
        <strain evidence="17">NKZ352</strain>
    </source>
</reference>
<evidence type="ECO:0000259" key="16">
    <source>
        <dbReference type="PROSITE" id="PS50011"/>
    </source>
</evidence>
<dbReference type="PROSITE" id="PS00108">
    <property type="entry name" value="PROTEIN_KINASE_ST"/>
    <property type="match status" value="1"/>
</dbReference>
<dbReference type="PROSITE" id="PS50011">
    <property type="entry name" value="PROTEIN_KINASE_DOM"/>
    <property type="match status" value="1"/>
</dbReference>
<comment type="catalytic activity">
    <reaction evidence="13">
        <text>L-seryl-[protein] + ATP = O-phospho-L-seryl-[protein] + ADP + H(+)</text>
        <dbReference type="Rhea" id="RHEA:17989"/>
        <dbReference type="Rhea" id="RHEA-COMP:9863"/>
        <dbReference type="Rhea" id="RHEA-COMP:11604"/>
        <dbReference type="ChEBI" id="CHEBI:15378"/>
        <dbReference type="ChEBI" id="CHEBI:29999"/>
        <dbReference type="ChEBI" id="CHEBI:30616"/>
        <dbReference type="ChEBI" id="CHEBI:83421"/>
        <dbReference type="ChEBI" id="CHEBI:456216"/>
        <dbReference type="EC" id="2.7.11.1"/>
    </reaction>
</comment>
<dbReference type="GO" id="GO:0035556">
    <property type="term" value="P:intracellular signal transduction"/>
    <property type="evidence" value="ECO:0007669"/>
    <property type="project" value="TreeGrafter"/>
</dbReference>
<evidence type="ECO:0000313" key="17">
    <source>
        <dbReference type="EMBL" id="CAD6185154.1"/>
    </source>
</evidence>
<evidence type="ECO:0000256" key="2">
    <source>
        <dbReference type="ARBA" id="ARBA00006234"/>
    </source>
</evidence>
<sequence length="768" mass="87671">MATDVDFLWPQFRVSNASQAAPEDVMQLKRQRDIHPCVTYCNSSATVLRGRMAEAKEDDPSKAVRIGFYDIEKTIGRGNYATVKLASHKVVRNKVAVKMIDKRRMDANTLIKIRREIDILKSLNHPYIIKLYQVMETENTIYLVTEYAANGEIYDQILQRKKLSEDEARWKFWQMISAVEYCHKKGVVHRDLKSENLLLDEKGRIKIADFGFSNHFAEDTLMQTYCGSPPYAAPEVFEGKAYYGPHVDIWSLGVVLYVMVSGSMPFEAATLYQLREKVLSGQYRVPFFMSCDCENLIRRMLAVDPAKRANMDYIKNHKWMQKDNMRERIEYEVLAHNYLCSGESAKASVRLMTDSGIDHFHIQEALNAQGFNHLKGIFALLMERYRNKNLDATISAFAYQREQEKHQKRAMDELVQFKNAQALEKTENASTATMEYPSKTSQQETEATEVANTAMESKEEDALLVKKSSESLGGISQPSFRTRPTLRSLRDHPQFQTSDTTSGYGSQTSSFSRQSTIGTFSSIDEGVEPDLSEPSNTTSKFLLKEKMITSRSQKRPLNFEYFENEENPDAMSSVTRPASKFISMASGLPDEPTSSTESSPFEEGLRASDNAMFRTTQTPFITGKLSKRTRVVTRMLRTPSTIGVGQKLENMKLDGGSQEKRFRLLSTLGKRVSLPEGLENQPQEYLNYKQMIEVQQKMEGKDIVRARISHLHKRLVNKARLQKMRQQNALESGHGLPPRRDEPKLTPIFVSPSDDLMEVEEPHEPLQD</sequence>
<dbReference type="Gene3D" id="1.10.510.10">
    <property type="entry name" value="Transferase(Phosphotransferase) domain 1"/>
    <property type="match status" value="1"/>
</dbReference>
<evidence type="ECO:0000256" key="10">
    <source>
        <dbReference type="ARBA" id="ARBA00022840"/>
    </source>
</evidence>
<keyword evidence="8 14" id="KW-0547">Nucleotide-binding</keyword>
<gene>
    <name evidence="17" type="ORF">CAUJ_LOCUS1073</name>
</gene>
<dbReference type="FunFam" id="1.10.510.10:FF:000156">
    <property type="entry name" value="Serine/threonine-protein kinase SIK3 homolog"/>
    <property type="match status" value="1"/>
</dbReference>
<feature type="region of interest" description="Disordered" evidence="15">
    <location>
        <begin position="468"/>
        <end position="515"/>
    </location>
</feature>
<evidence type="ECO:0000256" key="7">
    <source>
        <dbReference type="ARBA" id="ARBA00022723"/>
    </source>
</evidence>
<evidence type="ECO:0000256" key="1">
    <source>
        <dbReference type="ARBA" id="ARBA00001946"/>
    </source>
</evidence>
<evidence type="ECO:0000256" key="12">
    <source>
        <dbReference type="ARBA" id="ARBA00047899"/>
    </source>
</evidence>
<evidence type="ECO:0000256" key="13">
    <source>
        <dbReference type="ARBA" id="ARBA00048679"/>
    </source>
</evidence>
<dbReference type="GO" id="GO:0000226">
    <property type="term" value="P:microtubule cytoskeleton organization"/>
    <property type="evidence" value="ECO:0007669"/>
    <property type="project" value="TreeGrafter"/>
</dbReference>
<keyword evidence="18" id="KW-1185">Reference proteome</keyword>
<feature type="domain" description="Protein kinase" evidence="16">
    <location>
        <begin position="69"/>
        <end position="320"/>
    </location>
</feature>
<name>A0A8S1GQI0_9PELO</name>
<evidence type="ECO:0000256" key="11">
    <source>
        <dbReference type="ARBA" id="ARBA00022842"/>
    </source>
</evidence>
<evidence type="ECO:0000256" key="6">
    <source>
        <dbReference type="ARBA" id="ARBA00022679"/>
    </source>
</evidence>
<keyword evidence="6" id="KW-0808">Transferase</keyword>
<evidence type="ECO:0000256" key="15">
    <source>
        <dbReference type="SAM" id="MobiDB-lite"/>
    </source>
</evidence>
<dbReference type="SMART" id="SM00220">
    <property type="entry name" value="S_TKc"/>
    <property type="match status" value="1"/>
</dbReference>
<dbReference type="PANTHER" id="PTHR24346:SF82">
    <property type="entry name" value="KP78A-RELATED"/>
    <property type="match status" value="1"/>
</dbReference>
<keyword evidence="5" id="KW-0597">Phosphoprotein</keyword>
<protein>
    <recommendedName>
        <fullName evidence="3">non-specific serine/threonine protein kinase</fullName>
        <ecNumber evidence="3">2.7.11.1</ecNumber>
    </recommendedName>
</protein>
<keyword evidence="9" id="KW-0418">Kinase</keyword>
<dbReference type="GO" id="GO:0050321">
    <property type="term" value="F:tau-protein kinase activity"/>
    <property type="evidence" value="ECO:0007669"/>
    <property type="project" value="TreeGrafter"/>
</dbReference>
<dbReference type="PROSITE" id="PS00107">
    <property type="entry name" value="PROTEIN_KINASE_ATP"/>
    <property type="match status" value="1"/>
</dbReference>
<evidence type="ECO:0000313" key="18">
    <source>
        <dbReference type="Proteomes" id="UP000835052"/>
    </source>
</evidence>
<dbReference type="Pfam" id="PF00069">
    <property type="entry name" value="Pkinase"/>
    <property type="match status" value="1"/>
</dbReference>
<feature type="region of interest" description="Disordered" evidence="15">
    <location>
        <begin position="426"/>
        <end position="448"/>
    </location>
</feature>
<dbReference type="AlphaFoldDB" id="A0A8S1GQI0"/>
<dbReference type="GO" id="GO:0005524">
    <property type="term" value="F:ATP binding"/>
    <property type="evidence" value="ECO:0007669"/>
    <property type="project" value="UniProtKB-UniRule"/>
</dbReference>
<dbReference type="PANTHER" id="PTHR24346">
    <property type="entry name" value="MAP/MICROTUBULE AFFINITY-REGULATING KINASE"/>
    <property type="match status" value="1"/>
</dbReference>
<feature type="region of interest" description="Disordered" evidence="15">
    <location>
        <begin position="727"/>
        <end position="768"/>
    </location>
</feature>